<dbReference type="GO" id="GO:0005615">
    <property type="term" value="C:extracellular space"/>
    <property type="evidence" value="ECO:0007669"/>
    <property type="project" value="TreeGrafter"/>
</dbReference>
<keyword evidence="8" id="KW-0479">Metal-binding</keyword>
<evidence type="ECO:0000256" key="6">
    <source>
        <dbReference type="ARBA" id="ARBA00022438"/>
    </source>
</evidence>
<accession>A0A386HTQ6</accession>
<proteinExistence type="inferred from homology"/>
<feature type="domain" description="Peptidase M1 membrane alanine aminopeptidase" evidence="13">
    <location>
        <begin position="273"/>
        <end position="478"/>
    </location>
</feature>
<dbReference type="Proteomes" id="UP000266118">
    <property type="component" value="Chromosome"/>
</dbReference>
<comment type="similarity">
    <text evidence="3">Belongs to the peptidase M1 family.</text>
</comment>
<protein>
    <recommendedName>
        <fullName evidence="5">Aminopeptidase N</fullName>
        <ecNumber evidence="4">3.4.11.2</ecNumber>
    </recommendedName>
</protein>
<dbReference type="Pfam" id="PF01433">
    <property type="entry name" value="Peptidase_M1"/>
    <property type="match status" value="1"/>
</dbReference>
<dbReference type="GO" id="GO:0016020">
    <property type="term" value="C:membrane"/>
    <property type="evidence" value="ECO:0007669"/>
    <property type="project" value="TreeGrafter"/>
</dbReference>
<keyword evidence="12" id="KW-0732">Signal</keyword>
<evidence type="ECO:0000256" key="7">
    <source>
        <dbReference type="ARBA" id="ARBA00022670"/>
    </source>
</evidence>
<keyword evidence="16" id="KW-1185">Reference proteome</keyword>
<dbReference type="Pfam" id="PF17900">
    <property type="entry name" value="Peptidase_M1_N"/>
    <property type="match status" value="1"/>
</dbReference>
<dbReference type="GO" id="GO:0042277">
    <property type="term" value="F:peptide binding"/>
    <property type="evidence" value="ECO:0007669"/>
    <property type="project" value="TreeGrafter"/>
</dbReference>
<dbReference type="GO" id="GO:0016285">
    <property type="term" value="F:alanyl aminopeptidase activity"/>
    <property type="evidence" value="ECO:0007669"/>
    <property type="project" value="UniProtKB-EC"/>
</dbReference>
<dbReference type="InterPro" id="IPR042097">
    <property type="entry name" value="Aminopeptidase_N-like_N_sf"/>
</dbReference>
<dbReference type="GO" id="GO:0043171">
    <property type="term" value="P:peptide catabolic process"/>
    <property type="evidence" value="ECO:0007669"/>
    <property type="project" value="TreeGrafter"/>
</dbReference>
<organism evidence="15 16">
    <name type="scientific">Arachidicoccus soli</name>
    <dbReference type="NCBI Taxonomy" id="2341117"/>
    <lineage>
        <taxon>Bacteria</taxon>
        <taxon>Pseudomonadati</taxon>
        <taxon>Bacteroidota</taxon>
        <taxon>Chitinophagia</taxon>
        <taxon>Chitinophagales</taxon>
        <taxon>Chitinophagaceae</taxon>
        <taxon>Arachidicoccus</taxon>
    </lineage>
</organism>
<dbReference type="GO" id="GO:0005737">
    <property type="term" value="C:cytoplasm"/>
    <property type="evidence" value="ECO:0007669"/>
    <property type="project" value="TreeGrafter"/>
</dbReference>
<dbReference type="InterPro" id="IPR014782">
    <property type="entry name" value="Peptidase_M1_dom"/>
</dbReference>
<dbReference type="Gene3D" id="1.10.390.10">
    <property type="entry name" value="Neutral Protease Domain 2"/>
    <property type="match status" value="1"/>
</dbReference>
<dbReference type="PRINTS" id="PR00756">
    <property type="entry name" value="ALADIPTASE"/>
</dbReference>
<dbReference type="RefSeq" id="WP_119989691.1">
    <property type="nucleotide sequence ID" value="NZ_CP032489.1"/>
</dbReference>
<dbReference type="SUPFAM" id="SSF55486">
    <property type="entry name" value="Metalloproteases ('zincins'), catalytic domain"/>
    <property type="match status" value="1"/>
</dbReference>
<comment type="catalytic activity">
    <reaction evidence="1">
        <text>Release of an N-terminal amino acid, Xaa-|-Yaa- from a peptide, amide or arylamide. Xaa is preferably Ala, but may be most amino acids including Pro (slow action). When a terminal hydrophobic residue is followed by a prolyl residue, the two may be released as an intact Xaa-Pro dipeptide.</text>
        <dbReference type="EC" id="3.4.11.2"/>
    </reaction>
</comment>
<evidence type="ECO:0000256" key="9">
    <source>
        <dbReference type="ARBA" id="ARBA00022801"/>
    </source>
</evidence>
<dbReference type="InterPro" id="IPR001930">
    <property type="entry name" value="Peptidase_M1"/>
</dbReference>
<evidence type="ECO:0000259" key="13">
    <source>
        <dbReference type="Pfam" id="PF01433"/>
    </source>
</evidence>
<comment type="cofactor">
    <cofactor evidence="2">
        <name>Zn(2+)</name>
        <dbReference type="ChEBI" id="CHEBI:29105"/>
    </cofactor>
</comment>
<evidence type="ECO:0000256" key="4">
    <source>
        <dbReference type="ARBA" id="ARBA00012564"/>
    </source>
</evidence>
<dbReference type="EMBL" id="CP032489">
    <property type="protein sequence ID" value="AYD48694.1"/>
    <property type="molecule type" value="Genomic_DNA"/>
</dbReference>
<keyword evidence="9" id="KW-0378">Hydrolase</keyword>
<evidence type="ECO:0000256" key="3">
    <source>
        <dbReference type="ARBA" id="ARBA00010136"/>
    </source>
</evidence>
<dbReference type="InterPro" id="IPR016024">
    <property type="entry name" value="ARM-type_fold"/>
</dbReference>
<evidence type="ECO:0000259" key="14">
    <source>
        <dbReference type="Pfam" id="PF17900"/>
    </source>
</evidence>
<evidence type="ECO:0000256" key="10">
    <source>
        <dbReference type="ARBA" id="ARBA00022833"/>
    </source>
</evidence>
<dbReference type="EC" id="3.4.11.2" evidence="4"/>
<evidence type="ECO:0000313" key="16">
    <source>
        <dbReference type="Proteomes" id="UP000266118"/>
    </source>
</evidence>
<evidence type="ECO:0000256" key="1">
    <source>
        <dbReference type="ARBA" id="ARBA00000098"/>
    </source>
</evidence>
<evidence type="ECO:0000256" key="11">
    <source>
        <dbReference type="ARBA" id="ARBA00023049"/>
    </source>
</evidence>
<feature type="domain" description="Aminopeptidase N-like N-terminal" evidence="14">
    <location>
        <begin position="47"/>
        <end position="235"/>
    </location>
</feature>
<dbReference type="OrthoDB" id="100605at2"/>
<reference evidence="15 16" key="1">
    <citation type="submission" date="2018-09" db="EMBL/GenBank/DDBJ databases">
        <title>Arachidicoccus sp. nov., a bacterium isolated from soil.</title>
        <authorList>
            <person name="Weon H.-Y."/>
            <person name="Kwon S.-W."/>
            <person name="Lee S.A."/>
        </authorList>
    </citation>
    <scope>NUCLEOTIDE SEQUENCE [LARGE SCALE GENOMIC DNA]</scope>
    <source>
        <strain evidence="15 16">KIS59-12</strain>
    </source>
</reference>
<name>A0A386HTQ6_9BACT</name>
<evidence type="ECO:0000313" key="15">
    <source>
        <dbReference type="EMBL" id="AYD48694.1"/>
    </source>
</evidence>
<evidence type="ECO:0000256" key="12">
    <source>
        <dbReference type="SAM" id="SignalP"/>
    </source>
</evidence>
<dbReference type="AlphaFoldDB" id="A0A386HTQ6"/>
<dbReference type="InterPro" id="IPR027268">
    <property type="entry name" value="Peptidase_M4/M1_CTD_sf"/>
</dbReference>
<dbReference type="SUPFAM" id="SSF48371">
    <property type="entry name" value="ARM repeat"/>
    <property type="match status" value="1"/>
</dbReference>
<dbReference type="CDD" id="cd09603">
    <property type="entry name" value="M1_APN_like"/>
    <property type="match status" value="1"/>
</dbReference>
<dbReference type="InterPro" id="IPR050344">
    <property type="entry name" value="Peptidase_M1_aminopeptidases"/>
</dbReference>
<keyword evidence="7" id="KW-0645">Protease</keyword>
<dbReference type="GO" id="GO:0006508">
    <property type="term" value="P:proteolysis"/>
    <property type="evidence" value="ECO:0007669"/>
    <property type="project" value="UniProtKB-KW"/>
</dbReference>
<gene>
    <name evidence="15" type="ORF">D6B99_14430</name>
</gene>
<dbReference type="InterPro" id="IPR045357">
    <property type="entry name" value="Aminopeptidase_N-like_N"/>
</dbReference>
<dbReference type="GO" id="GO:0008270">
    <property type="term" value="F:zinc ion binding"/>
    <property type="evidence" value="ECO:0007669"/>
    <property type="project" value="InterPro"/>
</dbReference>
<evidence type="ECO:0000256" key="2">
    <source>
        <dbReference type="ARBA" id="ARBA00001947"/>
    </source>
</evidence>
<dbReference type="PANTHER" id="PTHR11533:SF174">
    <property type="entry name" value="PUROMYCIN-SENSITIVE AMINOPEPTIDASE-RELATED"/>
    <property type="match status" value="1"/>
</dbReference>
<dbReference type="KEGG" id="ark:D6B99_14430"/>
<keyword evidence="10" id="KW-0862">Zinc</keyword>
<keyword evidence="6" id="KW-0031">Aminopeptidase</keyword>
<dbReference type="SUPFAM" id="SSF63737">
    <property type="entry name" value="Leukotriene A4 hydrolase N-terminal domain"/>
    <property type="match status" value="1"/>
</dbReference>
<evidence type="ECO:0000256" key="5">
    <source>
        <dbReference type="ARBA" id="ARBA00015611"/>
    </source>
</evidence>
<sequence>MRKILAVFLLFAFANLYAQDVPMSADTAWKHEYRGSATKINDIVNTKLNVSFDYAKCYMYGKAWITLEPHFYATDSLTLDAKGMDIHRVAIIKNGKEIPLKYVYEDSLQLNIHLDKTYSGGEKYEIYIDYTAKPNDRKTHGSAAITDDKGLYFINPDGKIKDKPIQIWTQGETESNSVWFPTIDKPDQKSTVDITMTVPSKYVTLSNGLLVSSKKNNDGTRSDRWKLDLPIAPYLFFMGVGDYAIVKDTYKGKPVDYYVEHAYESVARKIFGNTPEMMAFFSKILDYEYAWPKYDQIVGRDYVSGAMENVTATLHQESAQQNARQLVDGNAWEDVIAHELFHHWFGDLVTTESWSNITVNESFADYSEQLWETYKYGKDAGDAQGYNDMQGYLRSNSQHKDLVRFYYKDKEDLFDAVSYNKGGRILNMLRHYVGDAAFFKSLNVYLNENKFSTGEAQQLRLAFEKVTGQDLNWYWNQWYYGAGNPDLNITYSYNDSAKTSTVTIEQTQKGEQIFRLPIDIDIYHGKIKTRHTVWMTQEKQSYTFKVGEKPDLINVDGDKIILADKDDHKTLAEFINQYKLAGNYVDRKEAIDFAAQNLKEPGAKDFLVEALNDKFHGLRSDVLQETDPHVYTNADFDKIAVMAKTDPDRIVRSQAIDVLAFTNDKKYEPIYLAGVNDSSYSVAGASLQALTEIDKDKAVALVPTLEKDMRGRLKLAVEKLTIASKTESDFDQVYGDFSTLPLGQAKVSQAFDMVTYLGNLHETEHFKKMTDAIVDLRDKIGAMYPQFIKIFNQRLGKVLDRKKASLSSAVNQAEEQIQIDYLKAKIQ</sequence>
<feature type="chain" id="PRO_5017451096" description="Aminopeptidase N" evidence="12">
    <location>
        <begin position="19"/>
        <end position="827"/>
    </location>
</feature>
<feature type="signal peptide" evidence="12">
    <location>
        <begin position="1"/>
        <end position="18"/>
    </location>
</feature>
<dbReference type="InterPro" id="IPR011989">
    <property type="entry name" value="ARM-like"/>
</dbReference>
<dbReference type="PANTHER" id="PTHR11533">
    <property type="entry name" value="PROTEASE M1 ZINC METALLOPROTEASE"/>
    <property type="match status" value="1"/>
</dbReference>
<dbReference type="GO" id="GO:0070006">
    <property type="term" value="F:metalloaminopeptidase activity"/>
    <property type="evidence" value="ECO:0007669"/>
    <property type="project" value="TreeGrafter"/>
</dbReference>
<evidence type="ECO:0000256" key="8">
    <source>
        <dbReference type="ARBA" id="ARBA00022723"/>
    </source>
</evidence>
<dbReference type="Gene3D" id="2.60.40.1730">
    <property type="entry name" value="tricorn interacting facor f3 domain"/>
    <property type="match status" value="1"/>
</dbReference>
<dbReference type="Gene3D" id="1.25.10.10">
    <property type="entry name" value="Leucine-rich Repeat Variant"/>
    <property type="match status" value="1"/>
</dbReference>
<keyword evidence="11" id="KW-0482">Metalloprotease</keyword>